<sequence>MLNIKLAEADNKLDEVVVVGYGTQKKGNVTGAIATFKADKLEERPIVRVDQALVGQMAGVSVKQTNGTPGKAFSIQVRGTGSISAGNEPLYVLDGFPLASASPNGSGNFSTGNPLDNINPNDIESIQVLKDASAAAIYGSRAANGVVLITTKRGKSGKPTITLNAYTGTVERSKKLDLLNGAEWIDRATEMINAQWVASGTGRTASQTTEQRRSILGLGAGQFNVTYMLDDRWTQPGYGGLNVIDWQDEIFRTGLTQNYQLGASGATETVNYYVSGNYTKQEGMVTGVDYTSYSARTNVEIKANDQLRFGVNLAPTYSITNDPGVEGKDNILHQALSMSPIQQDLAGNVNVFNSTQYIWSVTTNDPLAKLQNTIGMTKKFRTLGTVFGEYKILDGLTFKTTVNLDNTDNTSKSYTPYTITGSLTTRNTSPNVGTSGSYGGYRKRLRTGLFPAGRK</sequence>
<dbReference type="InterPro" id="IPR023997">
    <property type="entry name" value="TonB-dep_OMP_SusC/RagA_CS"/>
</dbReference>
<keyword evidence="1" id="KW-0472">Membrane</keyword>
<keyword evidence="1" id="KW-0813">Transport</keyword>
<gene>
    <name evidence="3" type="ORF">SAMN05443550_103316</name>
</gene>
<dbReference type="Proteomes" id="UP000198850">
    <property type="component" value="Unassembled WGS sequence"/>
</dbReference>
<dbReference type="SUPFAM" id="SSF56935">
    <property type="entry name" value="Porins"/>
    <property type="match status" value="1"/>
</dbReference>
<evidence type="ECO:0000256" key="1">
    <source>
        <dbReference type="PROSITE-ProRule" id="PRU01360"/>
    </source>
</evidence>
<name>A0A1H4BEE7_9SPHI</name>
<feature type="domain" description="TonB-dependent receptor plug" evidence="2">
    <location>
        <begin position="27"/>
        <end position="146"/>
    </location>
</feature>
<dbReference type="Pfam" id="PF07715">
    <property type="entry name" value="Plug"/>
    <property type="match status" value="1"/>
</dbReference>
<dbReference type="STRING" id="425514.SAMN05443550_103316"/>
<dbReference type="AlphaFoldDB" id="A0A1H4BEE7"/>
<protein>
    <submittedName>
        <fullName evidence="3">TonB-linked outer membrane protein, SusC/RagA family</fullName>
    </submittedName>
</protein>
<dbReference type="InterPro" id="IPR039426">
    <property type="entry name" value="TonB-dep_rcpt-like"/>
</dbReference>
<dbReference type="NCBIfam" id="TIGR04057">
    <property type="entry name" value="SusC_RagA_signa"/>
    <property type="match status" value="1"/>
</dbReference>
<organism evidence="3 4">
    <name type="scientific">Pedobacter hartonius</name>
    <dbReference type="NCBI Taxonomy" id="425514"/>
    <lineage>
        <taxon>Bacteria</taxon>
        <taxon>Pseudomonadati</taxon>
        <taxon>Bacteroidota</taxon>
        <taxon>Sphingobacteriia</taxon>
        <taxon>Sphingobacteriales</taxon>
        <taxon>Sphingobacteriaceae</taxon>
        <taxon>Pedobacter</taxon>
    </lineage>
</organism>
<evidence type="ECO:0000313" key="4">
    <source>
        <dbReference type="Proteomes" id="UP000198850"/>
    </source>
</evidence>
<dbReference type="EMBL" id="FNRA01000003">
    <property type="protein sequence ID" value="SEA46543.1"/>
    <property type="molecule type" value="Genomic_DNA"/>
</dbReference>
<evidence type="ECO:0000313" key="3">
    <source>
        <dbReference type="EMBL" id="SEA46543.1"/>
    </source>
</evidence>
<dbReference type="InterPro" id="IPR037066">
    <property type="entry name" value="Plug_dom_sf"/>
</dbReference>
<proteinExistence type="inferred from homology"/>
<comment type="subcellular location">
    <subcellularLocation>
        <location evidence="1">Cell outer membrane</location>
        <topology evidence="1">Multi-pass membrane protein</topology>
    </subcellularLocation>
</comment>
<comment type="similarity">
    <text evidence="1">Belongs to the TonB-dependent receptor family.</text>
</comment>
<dbReference type="Gene3D" id="2.170.130.10">
    <property type="entry name" value="TonB-dependent receptor, plug domain"/>
    <property type="match status" value="1"/>
</dbReference>
<dbReference type="FunFam" id="2.170.130.10:FF:000008">
    <property type="entry name" value="SusC/RagA family TonB-linked outer membrane protein"/>
    <property type="match status" value="1"/>
</dbReference>
<evidence type="ECO:0000259" key="2">
    <source>
        <dbReference type="Pfam" id="PF07715"/>
    </source>
</evidence>
<keyword evidence="1" id="KW-1134">Transmembrane beta strand</keyword>
<accession>A0A1H4BEE7</accession>
<keyword evidence="1" id="KW-0812">Transmembrane</keyword>
<reference evidence="3 4" key="1">
    <citation type="submission" date="2016-10" db="EMBL/GenBank/DDBJ databases">
        <authorList>
            <person name="de Groot N.N."/>
        </authorList>
    </citation>
    <scope>NUCLEOTIDE SEQUENCE [LARGE SCALE GENOMIC DNA]</scope>
    <source>
        <strain evidence="3 4">DSM 19033</strain>
    </source>
</reference>
<dbReference type="InterPro" id="IPR012910">
    <property type="entry name" value="Plug_dom"/>
</dbReference>
<keyword evidence="4" id="KW-1185">Reference proteome</keyword>
<dbReference type="GO" id="GO:0009279">
    <property type="term" value="C:cell outer membrane"/>
    <property type="evidence" value="ECO:0007669"/>
    <property type="project" value="UniProtKB-SubCell"/>
</dbReference>
<dbReference type="PROSITE" id="PS52016">
    <property type="entry name" value="TONB_DEPENDENT_REC_3"/>
    <property type="match status" value="1"/>
</dbReference>
<keyword evidence="1" id="KW-0998">Cell outer membrane</keyword>